<evidence type="ECO:0000256" key="3">
    <source>
        <dbReference type="ARBA" id="ARBA00022448"/>
    </source>
</evidence>
<feature type="transmembrane region" description="Helical" evidence="8">
    <location>
        <begin position="428"/>
        <end position="451"/>
    </location>
</feature>
<keyword evidence="7 8" id="KW-0472">Membrane</keyword>
<keyword evidence="3 8" id="KW-0813">Transport</keyword>
<feature type="transmembrane region" description="Helical" evidence="8">
    <location>
        <begin position="514"/>
        <end position="535"/>
    </location>
</feature>
<evidence type="ECO:0000313" key="10">
    <source>
        <dbReference type="Proteomes" id="UP000287649"/>
    </source>
</evidence>
<sequence>MEAINNFLLLLDSYLGSAAYFPYILLGVGIFFTLYLGFPQIRFFGHAWKVVTGKFDKKGAQGDTSHFQALSTALSGTVGTGNIGGVALAIFLGGPAALFWMWVTAFLGMTTKFVEVTLSHKYRVKTEDGTMAGGPMYYMDRRLNMKWLAVIFAIATIISSFGTGNMPQINNIAQSMEMSFGFDPMLTGGVLAILLAMVIIGGIKRIAAVTSKIVPIMGVLYVIGALSVIFYNLDQIGPSFAAIFTDAFTGSAATGGFLGATFAYAFNRGVNRGLFSNEAGQGSAPIAHASARADEPVSEGLVSILEPFIDTIIVCTLTGLVILSSGVWNQKHENTFSRTDLEIVAGNYNDTLDADRTALYHYLNDTDENTIEKFTGTIQVENGEAVSNGYTMLHARSVAENVRFIVAGEDPYTGTLRIDDGRLMKEDIVIVGESLVHSAALTSIAFSNGFLGSAGEYIVPISLMLFAFSTAIAWSYYGDRAVVYLFGQKGVMPYRIIYVAGFFVASFADTTLVWTLSYVAIVLMTLPNLLGIFLLRREMKDTVKAYWQDFDAEQAKKKEQE</sequence>
<proteinExistence type="inferred from homology"/>
<evidence type="ECO:0000256" key="8">
    <source>
        <dbReference type="RuleBase" id="RU363064"/>
    </source>
</evidence>
<keyword evidence="8" id="KW-0997">Cell inner membrane</keyword>
<feature type="transmembrane region" description="Helical" evidence="8">
    <location>
        <begin position="490"/>
        <end position="508"/>
    </location>
</feature>
<comment type="caution">
    <text evidence="9">The sequence shown here is derived from an EMBL/GenBank/DDBJ whole genome shotgun (WGS) entry which is preliminary data.</text>
</comment>
<gene>
    <name evidence="9" type="ORF">CWI70_02625</name>
</gene>
<keyword evidence="8" id="KW-0769">Symport</keyword>
<dbReference type="PANTHER" id="PTHR30330">
    <property type="entry name" value="AGSS FAMILY TRANSPORTER, SODIUM-ALANINE"/>
    <property type="match status" value="1"/>
</dbReference>
<dbReference type="PANTHER" id="PTHR30330:SF3">
    <property type="entry name" value="TRANSCRIPTIONAL REGULATOR, LRP FAMILY"/>
    <property type="match status" value="1"/>
</dbReference>
<keyword evidence="10" id="KW-1185">Reference proteome</keyword>
<evidence type="ECO:0000313" key="9">
    <source>
        <dbReference type="EMBL" id="RUO55699.1"/>
    </source>
</evidence>
<comment type="similarity">
    <text evidence="2 8">Belongs to the alanine or glycine:cation symporter (AGCS) (TC 2.A.25) family.</text>
</comment>
<dbReference type="PRINTS" id="PR00175">
    <property type="entry name" value="NAALASMPORT"/>
</dbReference>
<dbReference type="GO" id="GO:0005886">
    <property type="term" value="C:plasma membrane"/>
    <property type="evidence" value="ECO:0007669"/>
    <property type="project" value="UniProtKB-SubCell"/>
</dbReference>
<dbReference type="Proteomes" id="UP000287649">
    <property type="component" value="Unassembled WGS sequence"/>
</dbReference>
<evidence type="ECO:0000256" key="4">
    <source>
        <dbReference type="ARBA" id="ARBA00022475"/>
    </source>
</evidence>
<keyword evidence="5 8" id="KW-0812">Transmembrane</keyword>
<feature type="transmembrane region" description="Helical" evidence="8">
    <location>
        <begin position="240"/>
        <end position="266"/>
    </location>
</feature>
<reference evidence="10" key="1">
    <citation type="journal article" date="2018" name="Front. Microbiol.">
        <title>Genome-Based Analysis Reveals the Taxonomy and Diversity of the Family Idiomarinaceae.</title>
        <authorList>
            <person name="Liu Y."/>
            <person name="Lai Q."/>
            <person name="Shao Z."/>
        </authorList>
    </citation>
    <scope>NUCLEOTIDE SEQUENCE [LARGE SCALE GENOMIC DNA]</scope>
    <source>
        <strain evidence="10">PO-M2</strain>
    </source>
</reference>
<evidence type="ECO:0000256" key="6">
    <source>
        <dbReference type="ARBA" id="ARBA00022989"/>
    </source>
</evidence>
<keyword evidence="6 8" id="KW-1133">Transmembrane helix</keyword>
<dbReference type="EMBL" id="PIPX01000001">
    <property type="protein sequence ID" value="RUO55699.1"/>
    <property type="molecule type" value="Genomic_DNA"/>
</dbReference>
<organism evidence="9 10">
    <name type="scientific">Pseudidiomarina homiensis</name>
    <dbReference type="NCBI Taxonomy" id="364198"/>
    <lineage>
        <taxon>Bacteria</taxon>
        <taxon>Pseudomonadati</taxon>
        <taxon>Pseudomonadota</taxon>
        <taxon>Gammaproteobacteria</taxon>
        <taxon>Alteromonadales</taxon>
        <taxon>Idiomarinaceae</taxon>
        <taxon>Pseudidiomarina</taxon>
    </lineage>
</organism>
<feature type="transmembrane region" description="Helical" evidence="8">
    <location>
        <begin position="20"/>
        <end position="38"/>
    </location>
</feature>
<keyword evidence="4" id="KW-1003">Cell membrane</keyword>
<dbReference type="PROSITE" id="PS00873">
    <property type="entry name" value="NA_ALANINE_SYMP"/>
    <property type="match status" value="1"/>
</dbReference>
<name>A0A432Y406_9GAMM</name>
<feature type="transmembrane region" description="Helical" evidence="8">
    <location>
        <begin position="83"/>
        <end position="103"/>
    </location>
</feature>
<dbReference type="NCBIfam" id="TIGR00835">
    <property type="entry name" value="agcS"/>
    <property type="match status" value="1"/>
</dbReference>
<evidence type="ECO:0000256" key="2">
    <source>
        <dbReference type="ARBA" id="ARBA00009261"/>
    </source>
</evidence>
<dbReference type="OrthoDB" id="9806926at2"/>
<feature type="transmembrane region" description="Helical" evidence="8">
    <location>
        <begin position="145"/>
        <end position="164"/>
    </location>
</feature>
<feature type="transmembrane region" description="Helical" evidence="8">
    <location>
        <begin position="213"/>
        <end position="233"/>
    </location>
</feature>
<protein>
    <submittedName>
        <fullName evidence="9">Sodium:alanine symporter family protein</fullName>
    </submittedName>
</protein>
<evidence type="ECO:0000256" key="5">
    <source>
        <dbReference type="ARBA" id="ARBA00022692"/>
    </source>
</evidence>
<feature type="transmembrane region" description="Helical" evidence="8">
    <location>
        <begin position="185"/>
        <end position="207"/>
    </location>
</feature>
<dbReference type="AlphaFoldDB" id="A0A432Y406"/>
<dbReference type="Pfam" id="PF01235">
    <property type="entry name" value="Na_Ala_symp"/>
    <property type="match status" value="1"/>
</dbReference>
<accession>A0A432Y406</accession>
<feature type="transmembrane region" description="Helical" evidence="8">
    <location>
        <begin position="457"/>
        <end position="478"/>
    </location>
</feature>
<evidence type="ECO:0000256" key="7">
    <source>
        <dbReference type="ARBA" id="ARBA00023136"/>
    </source>
</evidence>
<comment type="subcellular location">
    <subcellularLocation>
        <location evidence="8">Cell inner membrane</location>
        <topology evidence="8">Multi-pass membrane protein</topology>
    </subcellularLocation>
    <subcellularLocation>
        <location evidence="1">Cell membrane</location>
        <topology evidence="1">Multi-pass membrane protein</topology>
    </subcellularLocation>
</comment>
<dbReference type="InterPro" id="IPR001463">
    <property type="entry name" value="Na/Ala_symport"/>
</dbReference>
<evidence type="ECO:0000256" key="1">
    <source>
        <dbReference type="ARBA" id="ARBA00004651"/>
    </source>
</evidence>
<dbReference type="RefSeq" id="WP_126770307.1">
    <property type="nucleotide sequence ID" value="NZ_JANQBU010000001.1"/>
</dbReference>
<dbReference type="GO" id="GO:0005283">
    <property type="term" value="F:amino acid:sodium symporter activity"/>
    <property type="evidence" value="ECO:0007669"/>
    <property type="project" value="InterPro"/>
</dbReference>